<organism evidence="2 3">
    <name type="scientific">Candolleomyces eurysporus</name>
    <dbReference type="NCBI Taxonomy" id="2828524"/>
    <lineage>
        <taxon>Eukaryota</taxon>
        <taxon>Fungi</taxon>
        <taxon>Dikarya</taxon>
        <taxon>Basidiomycota</taxon>
        <taxon>Agaricomycotina</taxon>
        <taxon>Agaricomycetes</taxon>
        <taxon>Agaricomycetidae</taxon>
        <taxon>Agaricales</taxon>
        <taxon>Agaricineae</taxon>
        <taxon>Psathyrellaceae</taxon>
        <taxon>Candolleomyces</taxon>
    </lineage>
</organism>
<feature type="non-terminal residue" evidence="2">
    <location>
        <position position="1"/>
    </location>
</feature>
<proteinExistence type="predicted"/>
<dbReference type="AlphaFoldDB" id="A0A9W8JBS6"/>
<feature type="compositionally biased region" description="Polar residues" evidence="1">
    <location>
        <begin position="336"/>
        <end position="347"/>
    </location>
</feature>
<comment type="caution">
    <text evidence="2">The sequence shown here is derived from an EMBL/GenBank/DDBJ whole genome shotgun (WGS) entry which is preliminary data.</text>
</comment>
<dbReference type="EMBL" id="JANBPK010000848">
    <property type="protein sequence ID" value="KAJ2930148.1"/>
    <property type="molecule type" value="Genomic_DNA"/>
</dbReference>
<evidence type="ECO:0008006" key="4">
    <source>
        <dbReference type="Google" id="ProtNLM"/>
    </source>
</evidence>
<keyword evidence="3" id="KW-1185">Reference proteome</keyword>
<feature type="compositionally biased region" description="Basic and acidic residues" evidence="1">
    <location>
        <begin position="316"/>
        <end position="325"/>
    </location>
</feature>
<name>A0A9W8JBS6_9AGAR</name>
<evidence type="ECO:0000256" key="1">
    <source>
        <dbReference type="SAM" id="MobiDB-lite"/>
    </source>
</evidence>
<evidence type="ECO:0000313" key="3">
    <source>
        <dbReference type="Proteomes" id="UP001140091"/>
    </source>
</evidence>
<sequence length="440" mass="48236">MADREIRTNSDSTLSSAFTDTTTSHQSLPLDLAYEAAYSPHYPGQIISPEKSALANAGSLKALAASGGVITVGPGWLSDSLYCAAAISSLALAMAATGSHSHSLSNVGSLQIDEDHHWELVIFIVQNRIFRVPVHRFIEESETFAKLHDLDALVASPGFSQSDPLLSAIELEADLQDFRAFLKVLYPRERVESVSSITYDEWVSVLKLSTKWNFNKLRKEAIGKLDDHKKLSTIERIKLADEHHISSWLIQGYKTLVQRTPGITETEAEQIGWRAAIKLCGLRERRLQQAHIFNAESWLRSTFASDLVKVQEEEAEYCHPGEAKDNSAAAEPAEPVNSTSQASESGTLTFENKVPSAKLESPDLGLDLGPVESAQERSSDWGTEANPKVDAFGLGGWGTKANPEPTPEEPRLKSLGPWPPIAGKKKKKSTRASLPMVPWD</sequence>
<feature type="region of interest" description="Disordered" evidence="1">
    <location>
        <begin position="1"/>
        <end position="20"/>
    </location>
</feature>
<feature type="region of interest" description="Disordered" evidence="1">
    <location>
        <begin position="359"/>
        <end position="440"/>
    </location>
</feature>
<protein>
    <recommendedName>
        <fullName evidence="4">BTB domain-containing protein</fullName>
    </recommendedName>
</protein>
<accession>A0A9W8JBS6</accession>
<evidence type="ECO:0000313" key="2">
    <source>
        <dbReference type="EMBL" id="KAJ2930148.1"/>
    </source>
</evidence>
<dbReference type="Proteomes" id="UP001140091">
    <property type="component" value="Unassembled WGS sequence"/>
</dbReference>
<gene>
    <name evidence="2" type="ORF">H1R20_g6948</name>
</gene>
<feature type="region of interest" description="Disordered" evidence="1">
    <location>
        <begin position="316"/>
        <end position="347"/>
    </location>
</feature>
<feature type="compositionally biased region" description="Polar residues" evidence="1">
    <location>
        <begin position="9"/>
        <end position="20"/>
    </location>
</feature>
<reference evidence="2" key="1">
    <citation type="submission" date="2022-06" db="EMBL/GenBank/DDBJ databases">
        <title>Genome Sequence of Candolleomyces eurysporus.</title>
        <authorList>
            <person name="Buettner E."/>
        </authorList>
    </citation>
    <scope>NUCLEOTIDE SEQUENCE</scope>
    <source>
        <strain evidence="2">VTCC 930004</strain>
    </source>
</reference>
<dbReference type="OrthoDB" id="3199068at2759"/>